<accession>A0ACB0K296</accession>
<name>A0ACB0K296_TRIPR</name>
<proteinExistence type="predicted"/>
<keyword evidence="2" id="KW-1185">Reference proteome</keyword>
<gene>
    <name evidence="1" type="ORF">MILVUS5_LOCUS18425</name>
</gene>
<dbReference type="EMBL" id="CASHSV030000109">
    <property type="protein sequence ID" value="CAJ2650646.1"/>
    <property type="molecule type" value="Genomic_DNA"/>
</dbReference>
<reference evidence="1" key="1">
    <citation type="submission" date="2023-10" db="EMBL/GenBank/DDBJ databases">
        <authorList>
            <person name="Rodriguez Cubillos JULIANA M."/>
            <person name="De Vega J."/>
        </authorList>
    </citation>
    <scope>NUCLEOTIDE SEQUENCE</scope>
</reference>
<protein>
    <submittedName>
        <fullName evidence="1">Uncharacterized protein</fullName>
    </submittedName>
</protein>
<comment type="caution">
    <text evidence="1">The sequence shown here is derived from an EMBL/GenBank/DDBJ whole genome shotgun (WGS) entry which is preliminary data.</text>
</comment>
<evidence type="ECO:0000313" key="2">
    <source>
        <dbReference type="Proteomes" id="UP001177021"/>
    </source>
</evidence>
<evidence type="ECO:0000313" key="1">
    <source>
        <dbReference type="EMBL" id="CAJ2650646.1"/>
    </source>
</evidence>
<dbReference type="Proteomes" id="UP001177021">
    <property type="component" value="Unassembled WGS sequence"/>
</dbReference>
<organism evidence="1 2">
    <name type="scientific">Trifolium pratense</name>
    <name type="common">Red clover</name>
    <dbReference type="NCBI Taxonomy" id="57577"/>
    <lineage>
        <taxon>Eukaryota</taxon>
        <taxon>Viridiplantae</taxon>
        <taxon>Streptophyta</taxon>
        <taxon>Embryophyta</taxon>
        <taxon>Tracheophyta</taxon>
        <taxon>Spermatophyta</taxon>
        <taxon>Magnoliopsida</taxon>
        <taxon>eudicotyledons</taxon>
        <taxon>Gunneridae</taxon>
        <taxon>Pentapetalae</taxon>
        <taxon>rosids</taxon>
        <taxon>fabids</taxon>
        <taxon>Fabales</taxon>
        <taxon>Fabaceae</taxon>
        <taxon>Papilionoideae</taxon>
        <taxon>50 kb inversion clade</taxon>
        <taxon>NPAAA clade</taxon>
        <taxon>Hologalegina</taxon>
        <taxon>IRL clade</taxon>
        <taxon>Trifolieae</taxon>
        <taxon>Trifolium</taxon>
    </lineage>
</organism>
<sequence>MRYVKPFELFHDLMKTTQKERGRLMGLDVGDKYVGLALSDFDNKIASPFSVLLRKKNNVDLMADDFKSLISRYSLKGFVIGIPYSWHEVSSDACQVNVFINNLHRTNMLEGLNYTFWNESFSSKSVDLIIKSLNFKHPVHSKTMLDKFAAVGILQGYLDYANKKTKLITPDQSMTS</sequence>